<feature type="region of interest" description="Disordered" evidence="1">
    <location>
        <begin position="105"/>
        <end position="124"/>
    </location>
</feature>
<sequence length="756" mass="82492">MDSLPSLLFLGTITGLYCRFAMHCSLLVWKKLRCSGKKNANLRRDCIPCSLESAIKEEVIVVDEVVIQGPSKPSLVKLKFGKPRVNISTSLRSFNLRGRTFYHNTGGAAGTSRDNQSTSSSQSAHNYPVNVDAVLGANTVEDIADSHPDFARLLLDCYSAGCDLEEYKREFQRLKNLRIKRQGGVNQTLSFSLFPSVPSDLPGHLFVRLMKFHSLYEGACRKYLTDVVNRRAEASPAFPYDLSTIGIQDLIQGTSAEFSASTNIEQHPGSIAYPGQEYQFMEPGGLVQRQMPAEVVYSPALNSAHMRRMPSSQLMGDQHSVALSNDATCMQRNSAMSQGTMQSVGSAMVDRRMAATPLPTWSVQQTSVNAAELRSRMATPLPPLEIRQCPVLQPGMSTPVPRAESRALQTPVQHLQTRPLATPAPRIESRQGYNVMSGAHSQQYPQMRSASAMHVAPCADSRMMTATPMVGGGDTSMQNQASPFATPTKKPRARRKVAPASGTNPSQSQPAMTLQGRQMTATPIPGWQSLQGGKQSIGMQGQPVHIQNRAMMSASVTPLQRQLSTPAPDHREMMNSTPLPGWGSHQVGPGNSQVDRNPLVSSLPPLSQFTSAQPQGRQLKTPYPTAQSRQLVTPAPHNQACEVMSQHSYDQSSQLFSQPREMMTATPFAQPENVGVSYPQGQNMATPAEMYPQQGLPSYQWSEGSAMTVYGQQGQYVQQSSFNQQSQFSQQINTGNQQQVAFANCSPSAATISSGH</sequence>
<name>A0A368GT53_ANCCA</name>
<dbReference type="OrthoDB" id="270417at2759"/>
<dbReference type="Proteomes" id="UP000252519">
    <property type="component" value="Unassembled WGS sequence"/>
</dbReference>
<dbReference type="AlphaFoldDB" id="A0A368GT53"/>
<organism evidence="2 3">
    <name type="scientific">Ancylostoma caninum</name>
    <name type="common">Dog hookworm</name>
    <dbReference type="NCBI Taxonomy" id="29170"/>
    <lineage>
        <taxon>Eukaryota</taxon>
        <taxon>Metazoa</taxon>
        <taxon>Ecdysozoa</taxon>
        <taxon>Nematoda</taxon>
        <taxon>Chromadorea</taxon>
        <taxon>Rhabditida</taxon>
        <taxon>Rhabditina</taxon>
        <taxon>Rhabditomorpha</taxon>
        <taxon>Strongyloidea</taxon>
        <taxon>Ancylostomatidae</taxon>
        <taxon>Ancylostomatinae</taxon>
        <taxon>Ancylostoma</taxon>
    </lineage>
</organism>
<evidence type="ECO:0000256" key="1">
    <source>
        <dbReference type="SAM" id="MobiDB-lite"/>
    </source>
</evidence>
<protein>
    <submittedName>
        <fullName evidence="2">Uncharacterized protein</fullName>
    </submittedName>
</protein>
<dbReference type="EMBL" id="JOJR01000073">
    <property type="protein sequence ID" value="RCN46788.1"/>
    <property type="molecule type" value="Genomic_DNA"/>
</dbReference>
<proteinExistence type="predicted"/>
<dbReference type="STRING" id="29170.A0A368GT53"/>
<comment type="caution">
    <text evidence="2">The sequence shown here is derived from an EMBL/GenBank/DDBJ whole genome shotgun (WGS) entry which is preliminary data.</text>
</comment>
<evidence type="ECO:0000313" key="3">
    <source>
        <dbReference type="Proteomes" id="UP000252519"/>
    </source>
</evidence>
<evidence type="ECO:0000313" key="2">
    <source>
        <dbReference type="EMBL" id="RCN46788.1"/>
    </source>
</evidence>
<gene>
    <name evidence="2" type="ORF">ANCCAN_07230</name>
</gene>
<keyword evidence="3" id="KW-1185">Reference proteome</keyword>
<feature type="compositionally biased region" description="Polar residues" evidence="1">
    <location>
        <begin position="501"/>
        <end position="512"/>
    </location>
</feature>
<accession>A0A368GT53</accession>
<feature type="region of interest" description="Disordered" evidence="1">
    <location>
        <begin position="472"/>
        <end position="512"/>
    </location>
</feature>
<feature type="compositionally biased region" description="Polar residues" evidence="1">
    <location>
        <begin position="475"/>
        <end position="485"/>
    </location>
</feature>
<reference evidence="2 3" key="1">
    <citation type="submission" date="2014-10" db="EMBL/GenBank/DDBJ databases">
        <title>Draft genome of the hookworm Ancylostoma caninum.</title>
        <authorList>
            <person name="Mitreva M."/>
        </authorList>
    </citation>
    <scope>NUCLEOTIDE SEQUENCE [LARGE SCALE GENOMIC DNA]</scope>
    <source>
        <strain evidence="2 3">Baltimore</strain>
    </source>
</reference>